<reference evidence="2 3" key="1">
    <citation type="submission" date="2023-01" db="EMBL/GenBank/DDBJ databases">
        <title>Novel diversity within Roseofilum (Cyanobacteria; Desertifilaceae) from marine benthic mats with descriptions of four novel species.</title>
        <authorList>
            <person name="Wang Y."/>
            <person name="Berthold D.E."/>
            <person name="Hu J."/>
            <person name="Lefler F.W."/>
            <person name="Laughinghouse H.D. IV."/>
        </authorList>
    </citation>
    <scope>NUCLEOTIDE SEQUENCE [LARGE SCALE GENOMIC DNA]</scope>
    <source>
        <strain evidence="2 3">BLCC-M143</strain>
    </source>
</reference>
<feature type="domain" description="SpoVT-AbrB" evidence="1">
    <location>
        <begin position="4"/>
        <end position="50"/>
    </location>
</feature>
<comment type="caution">
    <text evidence="2">The sequence shown here is derived from an EMBL/GenBank/DDBJ whole genome shotgun (WGS) entry which is preliminary data.</text>
</comment>
<dbReference type="RefSeq" id="WP_283759977.1">
    <property type="nucleotide sequence ID" value="NZ_JAQOSQ010000031.1"/>
</dbReference>
<dbReference type="SMART" id="SM00966">
    <property type="entry name" value="SpoVT_AbrB"/>
    <property type="match status" value="1"/>
</dbReference>
<evidence type="ECO:0000313" key="2">
    <source>
        <dbReference type="EMBL" id="MDJ1185333.1"/>
    </source>
</evidence>
<dbReference type="NCBIfam" id="TIGR01439">
    <property type="entry name" value="lp_hng_hel_AbrB"/>
    <property type="match status" value="1"/>
</dbReference>
<dbReference type="Gene3D" id="2.10.260.10">
    <property type="match status" value="1"/>
</dbReference>
<keyword evidence="3" id="KW-1185">Reference proteome</keyword>
<dbReference type="InterPro" id="IPR037914">
    <property type="entry name" value="SpoVT-AbrB_sf"/>
</dbReference>
<dbReference type="SUPFAM" id="SSF89447">
    <property type="entry name" value="AbrB/MazE/MraZ-like"/>
    <property type="match status" value="1"/>
</dbReference>
<organism evidence="2 3">
    <name type="scientific">Roseofilum casamattae BLCC-M143</name>
    <dbReference type="NCBI Taxonomy" id="3022442"/>
    <lineage>
        <taxon>Bacteria</taxon>
        <taxon>Bacillati</taxon>
        <taxon>Cyanobacteriota</taxon>
        <taxon>Cyanophyceae</taxon>
        <taxon>Desertifilales</taxon>
        <taxon>Desertifilaceae</taxon>
        <taxon>Roseofilum</taxon>
        <taxon>Roseofilum casamattae</taxon>
    </lineage>
</organism>
<evidence type="ECO:0000259" key="1">
    <source>
        <dbReference type="SMART" id="SM00966"/>
    </source>
</evidence>
<evidence type="ECO:0000313" key="3">
    <source>
        <dbReference type="Proteomes" id="UP001232992"/>
    </source>
</evidence>
<dbReference type="Pfam" id="PF04014">
    <property type="entry name" value="MazE_antitoxin"/>
    <property type="match status" value="1"/>
</dbReference>
<sequence>MFRTTVTDTEQITLPPQIRDYLKLSHGSKIDFVIDAEGEVKLIPLNVSVEELSGILYRPGIEKATLEDMEMAILEGANDCS</sequence>
<gene>
    <name evidence="2" type="ORF">PMH09_19275</name>
</gene>
<dbReference type="EMBL" id="JAQOSQ010000031">
    <property type="protein sequence ID" value="MDJ1185333.1"/>
    <property type="molecule type" value="Genomic_DNA"/>
</dbReference>
<protein>
    <submittedName>
        <fullName evidence="2">AbrB family transcriptional regulator</fullName>
    </submittedName>
</protein>
<proteinExistence type="predicted"/>
<accession>A0ABT7C3X6</accession>
<dbReference type="Proteomes" id="UP001232992">
    <property type="component" value="Unassembled WGS sequence"/>
</dbReference>
<name>A0ABT7C3X6_9CYAN</name>
<dbReference type="InterPro" id="IPR007159">
    <property type="entry name" value="SpoVT-AbrB_dom"/>
</dbReference>